<organism evidence="2 3">
    <name type="scientific">Rummeliibacillus stabekisii</name>
    <dbReference type="NCBI Taxonomy" id="241244"/>
    <lineage>
        <taxon>Bacteria</taxon>
        <taxon>Bacillati</taxon>
        <taxon>Bacillota</taxon>
        <taxon>Bacilli</taxon>
        <taxon>Bacillales</taxon>
        <taxon>Caryophanaceae</taxon>
        <taxon>Rummeliibacillus</taxon>
    </lineage>
</organism>
<evidence type="ECO:0000313" key="2">
    <source>
        <dbReference type="EMBL" id="AMX00739.1"/>
    </source>
</evidence>
<dbReference type="Proteomes" id="UP000076021">
    <property type="component" value="Chromosome"/>
</dbReference>
<dbReference type="RefSeq" id="WP_066791428.1">
    <property type="nucleotide sequence ID" value="NZ_CP014806.1"/>
</dbReference>
<dbReference type="KEGG" id="rst:ATY39_15850"/>
<feature type="region of interest" description="Disordered" evidence="1">
    <location>
        <begin position="32"/>
        <end position="52"/>
    </location>
</feature>
<name>A0A143HG80_9BACL</name>
<dbReference type="OrthoDB" id="2973259at2"/>
<protein>
    <recommendedName>
        <fullName evidence="4">Lipoprotein</fullName>
    </recommendedName>
</protein>
<reference evidence="3" key="2">
    <citation type="submission" date="2016-03" db="EMBL/GenBank/DDBJ databases">
        <authorList>
            <person name="Ploux O."/>
        </authorList>
    </citation>
    <scope>NUCLEOTIDE SEQUENCE [LARGE SCALE GENOMIC DNA]</scope>
    <source>
        <strain evidence="3">PP9</strain>
    </source>
</reference>
<evidence type="ECO:0008006" key="4">
    <source>
        <dbReference type="Google" id="ProtNLM"/>
    </source>
</evidence>
<keyword evidence="3" id="KW-1185">Reference proteome</keyword>
<dbReference type="EMBL" id="CP014806">
    <property type="protein sequence ID" value="AMX00739.1"/>
    <property type="molecule type" value="Genomic_DNA"/>
</dbReference>
<accession>A0A143HG80</accession>
<evidence type="ECO:0000313" key="3">
    <source>
        <dbReference type="Proteomes" id="UP000076021"/>
    </source>
</evidence>
<dbReference type="AlphaFoldDB" id="A0A143HG80"/>
<gene>
    <name evidence="2" type="ORF">ATY39_15850</name>
</gene>
<reference evidence="2 3" key="1">
    <citation type="journal article" date="2016" name="Genome Announc.">
        <title>Whole-Genome Sequence of Rummeliibacillus stabekisii Strain PP9 Isolated from Antarctic Soil.</title>
        <authorList>
            <person name="da Mota F.F."/>
            <person name="Vollu R.E."/>
            <person name="Jurelevicius D."/>
            <person name="Seldin L."/>
        </authorList>
    </citation>
    <scope>NUCLEOTIDE SEQUENCE [LARGE SCALE GENOMIC DNA]</scope>
    <source>
        <strain evidence="2 3">PP9</strain>
    </source>
</reference>
<proteinExistence type="predicted"/>
<dbReference type="PROSITE" id="PS51257">
    <property type="entry name" value="PROKAR_LIPOPROTEIN"/>
    <property type="match status" value="1"/>
</dbReference>
<sequence length="186" mass="21426">MLRINNKNIISFILLIFISVFTIAGCINEKGSDVQQNTPNKTKKNVSSHQTTLDGSFTPPNFHIDKFQATLDRELVHYKMIYRVSPTLYDLLKETDSKYYMELILPKKVSAVVHKKRTDLVSAPKIKSNNALNYSVAFELKLTNSLSAKERESLVKYKKGYGLYIYNQDKEPIHYFDDIELLSKVP</sequence>
<evidence type="ECO:0000256" key="1">
    <source>
        <dbReference type="SAM" id="MobiDB-lite"/>
    </source>
</evidence>